<organism evidence="2 3">
    <name type="scientific">Rhizophagus irregularis</name>
    <dbReference type="NCBI Taxonomy" id="588596"/>
    <lineage>
        <taxon>Eukaryota</taxon>
        <taxon>Fungi</taxon>
        <taxon>Fungi incertae sedis</taxon>
        <taxon>Mucoromycota</taxon>
        <taxon>Glomeromycotina</taxon>
        <taxon>Glomeromycetes</taxon>
        <taxon>Glomerales</taxon>
        <taxon>Glomeraceae</taxon>
        <taxon>Rhizophagus</taxon>
    </lineage>
</organism>
<accession>A0A2N1MYB7</accession>
<feature type="region of interest" description="Disordered" evidence="1">
    <location>
        <begin position="88"/>
        <end position="129"/>
    </location>
</feature>
<reference evidence="2 3" key="2">
    <citation type="submission" date="2017-10" db="EMBL/GenBank/DDBJ databases">
        <title>Extensive intraspecific genome diversity in a model arbuscular mycorrhizal fungus.</title>
        <authorList>
            <person name="Chen E.C.H."/>
            <person name="Morin E."/>
            <person name="Baudet D."/>
            <person name="Noel J."/>
            <person name="Ndikumana S."/>
            <person name="Charron P."/>
            <person name="St-Onge C."/>
            <person name="Giorgi J."/>
            <person name="Grigoriev I.V."/>
            <person name="Roux C."/>
            <person name="Martin F.M."/>
            <person name="Corradi N."/>
        </authorList>
    </citation>
    <scope>NUCLEOTIDE SEQUENCE [LARGE SCALE GENOMIC DNA]</scope>
    <source>
        <strain evidence="2 3">C2</strain>
    </source>
</reference>
<evidence type="ECO:0000256" key="1">
    <source>
        <dbReference type="SAM" id="MobiDB-lite"/>
    </source>
</evidence>
<evidence type="ECO:0000313" key="3">
    <source>
        <dbReference type="Proteomes" id="UP000233469"/>
    </source>
</evidence>
<feature type="compositionally biased region" description="Acidic residues" evidence="1">
    <location>
        <begin position="119"/>
        <end position="129"/>
    </location>
</feature>
<feature type="compositionally biased region" description="Basic and acidic residues" evidence="1">
    <location>
        <begin position="88"/>
        <end position="113"/>
    </location>
</feature>
<dbReference type="Proteomes" id="UP000233469">
    <property type="component" value="Unassembled WGS sequence"/>
</dbReference>
<reference evidence="2 3" key="1">
    <citation type="submission" date="2016-04" db="EMBL/GenBank/DDBJ databases">
        <title>Genome analyses suggest a sexual origin of heterokaryosis in a supposedly ancient asexual fungus.</title>
        <authorList>
            <person name="Ropars J."/>
            <person name="Sedzielewska K."/>
            <person name="Noel J."/>
            <person name="Charron P."/>
            <person name="Farinelli L."/>
            <person name="Marton T."/>
            <person name="Kruger M."/>
            <person name="Pelin A."/>
            <person name="Brachmann A."/>
            <person name="Corradi N."/>
        </authorList>
    </citation>
    <scope>NUCLEOTIDE SEQUENCE [LARGE SCALE GENOMIC DNA]</scope>
    <source>
        <strain evidence="2 3">C2</strain>
    </source>
</reference>
<protein>
    <submittedName>
        <fullName evidence="2">Uncharacterized protein</fullName>
    </submittedName>
</protein>
<dbReference type="EMBL" id="LLXL01001068">
    <property type="protein sequence ID" value="PKK66606.1"/>
    <property type="molecule type" value="Genomic_DNA"/>
</dbReference>
<name>A0A2N1MYB7_9GLOM</name>
<evidence type="ECO:0000313" key="2">
    <source>
        <dbReference type="EMBL" id="PKK66606.1"/>
    </source>
</evidence>
<proteinExistence type="predicted"/>
<gene>
    <name evidence="2" type="ORF">RhiirC2_784552</name>
</gene>
<dbReference type="VEuPathDB" id="FungiDB:FUN_006052"/>
<comment type="caution">
    <text evidence="2">The sequence shown here is derived from an EMBL/GenBank/DDBJ whole genome shotgun (WGS) entry which is preliminary data.</text>
</comment>
<dbReference type="AlphaFoldDB" id="A0A2N1MYB7"/>
<sequence>MSPIFYISTTLIGHPIYVCPEYFESDEKQPDGKRYINVYNPSWRSKKNTPADTDFSEPETPIQMMENLIMTKNVEVSAEMDEIEVIMKDSEPMGIKESELTEESEPKGVKESEPIGVEESPEMEDETDK</sequence>